<sequence>MQGFLFCFLVVFAACDDLNYEPGLNVKKTYEYQYEGMVNIGRGMPNLAESGVRLICKVKIIGVSGQTFLLQVSNFNFEEFNGIPGKNTFNASPKLTNRIAAELNRPFMFEYANGRVGDIHATAEVSDTIVNIVRGILGFFQVTVKMTQRVYELEEFGIHGLCLSTYAIVEDSHSQDLEITQIVDTNNCREKAAVYRGMALAVVNKLSKERGDSIISTVRYVYTLEPTDDGGLIKKAHALELQHFSPFNVKGGNSKLQAMKELVLVSVTDTEAISSAGPMVSRGNLVYKFANFPGPIPILMTTSDDTVPKIAKMIERLAEANIYQVDGSTSQDVFVLFQLLRGTSQENLEVLWKQLSGNDEHRRWFLDTVVEIADARALQFLKNRFNAGDTTANEAGQSVLIAFNHVTADIGVMELANEFLSMPFSKSHQMLWNTVVLSYGSLVYKYCSHEYIQPCPVAVVQPLLDLVNDGLKRNSDVDMVLALKAIGNAGHPSSLKTIMRFLPGVSASPVNLTARVLSAAVQSLRHLATRDPHSVQDITVSLFVQRDLPTEIRMLACIILFETKPPLALVSTVTAFLLNEPDMHVASFSYSLIQSIAKSRTPDNHVLSTACNIAIKILAPKCGRLSYYYSKAFHLDWYNDDFLIGTATEVFMLRNDASYIPTEVVTKGKLHFIGRILQLVELGFRSEGIKELFGKGLPTDFEGLYKVLQGLQKLPMDKPLLSAYARLFGQELFFADLNKDLIQSIINAVGPAAGNDSPVWKMIESLQKGTSWHWTKAYLMFETSYVQATCLGLPLEISKYYHTISTITTNAKATISAPLNNRLGGLLTSDVSLVTDGFAGYAKDQYLFHGINTDIFQCGMELKSKSVLAMPWEFSMKMNLKQNTFELDLPPCKKETELFSVKFDVYAVSRNIEEPSLAKMTPMMSEIIEGDEDLEPAKINVTSKQKIQKTDFYNPQAKGCAYANIYGAAFCVESQAKRSHYIEEYPLSYLLGYTNFAYRIQPAQSNKPVDRIHIEMNSGLSKYPVSVRQLLDTLKSISKDAGLSSSRTSSEANDEPKVDFASEAFNATIEPVFTIKALGISGNSRPEGYEAAVYYNHAAKMYNSQLFLSQVGEKANWTLCTGASMNQTQQGELQMYLRWGSDCQSYQMSVKASTTDLPETEPTLKARIYWKTVPAYMKEVGLSFQKYIPGIAFLFGFNQNPDTNAKHEVSASVSAATADRITMKIKFPEFTVYHQAFPIPIHRTIRFN</sequence>
<evidence type="ECO:0000313" key="1">
    <source>
        <dbReference type="EMBL" id="KAJ8014614.1"/>
    </source>
</evidence>
<organism evidence="1 2">
    <name type="scientific">Dallia pectoralis</name>
    <name type="common">Alaska blackfish</name>
    <dbReference type="NCBI Taxonomy" id="75939"/>
    <lineage>
        <taxon>Eukaryota</taxon>
        <taxon>Metazoa</taxon>
        <taxon>Chordata</taxon>
        <taxon>Craniata</taxon>
        <taxon>Vertebrata</taxon>
        <taxon>Euteleostomi</taxon>
        <taxon>Actinopterygii</taxon>
        <taxon>Neopterygii</taxon>
        <taxon>Teleostei</taxon>
        <taxon>Protacanthopterygii</taxon>
        <taxon>Esociformes</taxon>
        <taxon>Umbridae</taxon>
        <taxon>Dallia</taxon>
    </lineage>
</organism>
<comment type="caution">
    <text evidence="1">The sequence shown here is derived from an EMBL/GenBank/DDBJ whole genome shotgun (WGS) entry which is preliminary data.</text>
</comment>
<protein>
    <submittedName>
        <fullName evidence="1">Uncharacterized protein</fullName>
    </submittedName>
</protein>
<dbReference type="Proteomes" id="UP001157502">
    <property type="component" value="Chromosome 2"/>
</dbReference>
<reference evidence="1" key="1">
    <citation type="submission" date="2021-05" db="EMBL/GenBank/DDBJ databases">
        <authorList>
            <person name="Pan Q."/>
            <person name="Jouanno E."/>
            <person name="Zahm M."/>
            <person name="Klopp C."/>
            <person name="Cabau C."/>
            <person name="Louis A."/>
            <person name="Berthelot C."/>
            <person name="Parey E."/>
            <person name="Roest Crollius H."/>
            <person name="Montfort J."/>
            <person name="Robinson-Rechavi M."/>
            <person name="Bouchez O."/>
            <person name="Lampietro C."/>
            <person name="Lopez Roques C."/>
            <person name="Donnadieu C."/>
            <person name="Postlethwait J."/>
            <person name="Bobe J."/>
            <person name="Dillon D."/>
            <person name="Chandos A."/>
            <person name="von Hippel F."/>
            <person name="Guiguen Y."/>
        </authorList>
    </citation>
    <scope>NUCLEOTIDE SEQUENCE</scope>
    <source>
        <strain evidence="1">YG-Jan2019</strain>
    </source>
</reference>
<gene>
    <name evidence="1" type="ORF">DPEC_G00017460</name>
</gene>
<evidence type="ECO:0000313" key="2">
    <source>
        <dbReference type="Proteomes" id="UP001157502"/>
    </source>
</evidence>
<name>A0ACC2HF78_DALPE</name>
<keyword evidence="2" id="KW-1185">Reference proteome</keyword>
<dbReference type="EMBL" id="CM055729">
    <property type="protein sequence ID" value="KAJ8014614.1"/>
    <property type="molecule type" value="Genomic_DNA"/>
</dbReference>
<accession>A0ACC2HF78</accession>
<proteinExistence type="predicted"/>